<feature type="region of interest" description="Disordered" evidence="2">
    <location>
        <begin position="558"/>
        <end position="582"/>
    </location>
</feature>
<dbReference type="PROSITE" id="PS50005">
    <property type="entry name" value="TPR"/>
    <property type="match status" value="1"/>
</dbReference>
<dbReference type="InterPro" id="IPR019734">
    <property type="entry name" value="TPR_rpt"/>
</dbReference>
<reference evidence="3 4" key="1">
    <citation type="submission" date="2018-04" db="EMBL/GenBank/DDBJ databases">
        <title>Genome sequencing of Flavobacterium sp. HYN0048.</title>
        <authorList>
            <person name="Yi H."/>
            <person name="Baek C."/>
        </authorList>
    </citation>
    <scope>NUCLEOTIDE SEQUENCE [LARGE SCALE GENOMIC DNA]</scope>
    <source>
        <strain evidence="3 4">HYN0048</strain>
    </source>
</reference>
<name>A0A2S0RBZ3_9FLAO</name>
<feature type="region of interest" description="Disordered" evidence="2">
    <location>
        <begin position="903"/>
        <end position="1007"/>
    </location>
</feature>
<gene>
    <name evidence="3" type="ORF">HYN48_03535</name>
</gene>
<dbReference type="AlphaFoldDB" id="A0A2S0RBZ3"/>
<dbReference type="SMART" id="SM00028">
    <property type="entry name" value="TPR"/>
    <property type="match status" value="5"/>
</dbReference>
<feature type="compositionally biased region" description="Pro residues" evidence="2">
    <location>
        <begin position="930"/>
        <end position="946"/>
    </location>
</feature>
<feature type="compositionally biased region" description="Basic and acidic residues" evidence="2">
    <location>
        <begin position="964"/>
        <end position="983"/>
    </location>
</feature>
<protein>
    <submittedName>
        <fullName evidence="3">Gliding motility protein</fullName>
    </submittedName>
</protein>
<feature type="repeat" description="TPR" evidence="1">
    <location>
        <begin position="242"/>
        <end position="275"/>
    </location>
</feature>
<organism evidence="3 4">
    <name type="scientific">Flavobacterium magnum</name>
    <dbReference type="NCBI Taxonomy" id="2162713"/>
    <lineage>
        <taxon>Bacteria</taxon>
        <taxon>Pseudomonadati</taxon>
        <taxon>Bacteroidota</taxon>
        <taxon>Flavobacteriia</taxon>
        <taxon>Flavobacteriales</taxon>
        <taxon>Flavobacteriaceae</taxon>
        <taxon>Flavobacterium</taxon>
    </lineage>
</organism>
<dbReference type="OrthoDB" id="1522549at2"/>
<dbReference type="InterPro" id="IPR011990">
    <property type="entry name" value="TPR-like_helical_dom_sf"/>
</dbReference>
<evidence type="ECO:0000256" key="1">
    <source>
        <dbReference type="PROSITE-ProRule" id="PRU00339"/>
    </source>
</evidence>
<accession>A0A2S0RBZ3</accession>
<dbReference type="PROSITE" id="PS51257">
    <property type="entry name" value="PROKAR_LIPOPROTEIN"/>
    <property type="match status" value="1"/>
</dbReference>
<feature type="compositionally biased region" description="Basic and acidic residues" evidence="2">
    <location>
        <begin position="558"/>
        <end position="569"/>
    </location>
</feature>
<proteinExistence type="predicted"/>
<dbReference type="Gene3D" id="1.25.40.10">
    <property type="entry name" value="Tetratricopeptide repeat domain"/>
    <property type="match status" value="4"/>
</dbReference>
<evidence type="ECO:0000313" key="3">
    <source>
        <dbReference type="EMBL" id="AWA29233.1"/>
    </source>
</evidence>
<feature type="compositionally biased region" description="Low complexity" evidence="2">
    <location>
        <begin position="947"/>
        <end position="963"/>
    </location>
</feature>
<dbReference type="SUPFAM" id="SSF48452">
    <property type="entry name" value="TPR-like"/>
    <property type="match status" value="2"/>
</dbReference>
<dbReference type="Pfam" id="PF13432">
    <property type="entry name" value="TPR_16"/>
    <property type="match status" value="1"/>
</dbReference>
<evidence type="ECO:0000313" key="4">
    <source>
        <dbReference type="Proteomes" id="UP000244193"/>
    </source>
</evidence>
<keyword evidence="4" id="KW-1185">Reference proteome</keyword>
<feature type="region of interest" description="Disordered" evidence="2">
    <location>
        <begin position="472"/>
        <end position="516"/>
    </location>
</feature>
<dbReference type="Proteomes" id="UP000244193">
    <property type="component" value="Chromosome"/>
</dbReference>
<keyword evidence="1" id="KW-0802">TPR repeat</keyword>
<dbReference type="KEGG" id="fmg:HYN48_03535"/>
<dbReference type="EMBL" id="CP028811">
    <property type="protein sequence ID" value="AWA29233.1"/>
    <property type="molecule type" value="Genomic_DNA"/>
</dbReference>
<sequence length="1007" mass="115141">MPKNVLKLKNNHLRYIFSLFFLLLLFACSTKKDRWANRNWQALNTEYNVLYNGNIALDKGIEDVKLTYADNFWQILPVERMQVTTENILPGQNRNANFARAEEKATKAIQKRSMNIEGKEKNPQMDEAHLLLGKARYYDQRYVPALEAFNYILYKYPESDKIYEAKIWRERTNMRMDNDALAVKNLKKLLIDIKLKTKLKKQVYADVNATLAQAFLNLEERDSARARLKDARELTGSKEEKARYTFILGQLYDEAGEKDSAYAAFQTVIDMKRNSPRRYIIQAHARQAAQFDFSKGDTIAFLKKYKKLMDDRENRPFLDVLNHQMALFYDKKTNRKQAVAYYNKSLRTKSQDQYLMASNYRNLAKIYFDNAKYQQAGQYYDSTLTRLTPKTREYRYIKNKRENLADVIKYEGIAQHHDSILNVVSLSPADRKSFYEDYIVKLKKSDAEKAAAEKAAQEKAERLARNVNSDDDVIDPVTRKSPGMPTAPGAGMQGKTGADRLSDKAGSAKTGTDMAPKSGGAKNDAFYFYNPSTVAYGKLEFRKKWGNRGLKDNWRISSTKESDADKKSDSAASNDSLSGNSKKDKIDERYTADFYLKQLPDDKKLLDSLAKERNFAYYQLGIIYKEKFKEYQLAASKLEQLLLNKPEERLVLPSMYHLFKIYEIIDKPKAEAMKNKIISQYPESRYAQILKNGVTDPDSAALSPELAYKNIYRMYEDGQFIQTLDALDKATEQFTGEEIVPKMELLKAAVVGKLKGLGEYRKALNYVALNYPNVQEGKQAEEMIAKDIPALEQLQFDAAEPLSWKIIYKVSNVETPVTKAAEDKLRKFAAERTTEKLTLSQDVYTMTENFIVIHGIGSQQKATDIATILKDYKDYNIPLQAIVISNENYKIVQIKKNLEEYLKPGPRAQGPTPVTQDKAKPAEKSAQPAPNQPQPQKGLPPAPGSMPPSAADAKKNQQQIIEQQVREAEQRRRELDEKTRKSEPPQPVDSDDPEEVPSTPAQPVKGK</sequence>
<evidence type="ECO:0000256" key="2">
    <source>
        <dbReference type="SAM" id="MobiDB-lite"/>
    </source>
</evidence>